<evidence type="ECO:0000313" key="2">
    <source>
        <dbReference type="Proteomes" id="UP000433577"/>
    </source>
</evidence>
<evidence type="ECO:0000313" key="1">
    <source>
        <dbReference type="EMBL" id="QGZ67093.1"/>
    </source>
</evidence>
<dbReference type="OrthoDB" id="9115110at2"/>
<accession>A0A7Z2GSE8</accession>
<geneLocation type="plasmid" evidence="1 2">
    <name>p1</name>
</geneLocation>
<proteinExistence type="predicted"/>
<gene>
    <name evidence="1" type="ORF">FAZ98_34755</name>
</gene>
<protein>
    <submittedName>
        <fullName evidence="1">Uncharacterized protein</fullName>
    </submittedName>
</protein>
<keyword evidence="2" id="KW-1185">Reference proteome</keyword>
<dbReference type="AlphaFoldDB" id="A0A7Z2GSE8"/>
<dbReference type="EMBL" id="CP046917">
    <property type="protein sequence ID" value="QGZ67093.1"/>
    <property type="molecule type" value="Genomic_DNA"/>
</dbReference>
<sequence length="65" mass="7205">MAIRATSSYPPPTLRLRRVLYQTGIADWSEGVVTEHDPDSGMVTVLDTDDGSFWRGPEDLLEVIA</sequence>
<organism evidence="1 2">
    <name type="scientific">Paraburkholderia acidisoli</name>
    <dbReference type="NCBI Taxonomy" id="2571748"/>
    <lineage>
        <taxon>Bacteria</taxon>
        <taxon>Pseudomonadati</taxon>
        <taxon>Pseudomonadota</taxon>
        <taxon>Betaproteobacteria</taxon>
        <taxon>Burkholderiales</taxon>
        <taxon>Burkholderiaceae</taxon>
        <taxon>Paraburkholderia</taxon>
    </lineage>
</organism>
<reference evidence="1 2" key="1">
    <citation type="submission" date="2019-12" db="EMBL/GenBank/DDBJ databases">
        <title>Paraburkholderia acidiphila 7Q-K02 sp. nov and Paraburkholderia acidisoli DHF22 sp. nov., two strains isolated from forest soil.</title>
        <authorList>
            <person name="Gao Z."/>
            <person name="Qiu L."/>
        </authorList>
    </citation>
    <scope>NUCLEOTIDE SEQUENCE [LARGE SCALE GENOMIC DNA]</scope>
    <source>
        <strain evidence="1 2">DHF22</strain>
        <plasmid evidence="1 2">p1</plasmid>
    </source>
</reference>
<name>A0A7Z2GSE8_9BURK</name>
<keyword evidence="1" id="KW-0614">Plasmid</keyword>
<dbReference type="Proteomes" id="UP000433577">
    <property type="component" value="Plasmid p1"/>
</dbReference>
<dbReference type="KEGG" id="pacs:FAZ98_34755"/>